<organism evidence="2 3">
    <name type="scientific">Mucor lusitanicus CBS 277.49</name>
    <dbReference type="NCBI Taxonomy" id="747725"/>
    <lineage>
        <taxon>Eukaryota</taxon>
        <taxon>Fungi</taxon>
        <taxon>Fungi incertae sedis</taxon>
        <taxon>Mucoromycota</taxon>
        <taxon>Mucoromycotina</taxon>
        <taxon>Mucoromycetes</taxon>
        <taxon>Mucorales</taxon>
        <taxon>Mucorineae</taxon>
        <taxon>Mucoraceae</taxon>
        <taxon>Mucor</taxon>
    </lineage>
</organism>
<evidence type="ECO:0000313" key="2">
    <source>
        <dbReference type="EMBL" id="OAC97646.1"/>
    </source>
</evidence>
<sequence length="420" mass="47714">MSNASAQPSLQQQQASSKVVAMESKASGGDAEPLGASATAPSPSTSSTSAQLTARESSKPIDIKYFVPKYIEPEGLSQSVMISDHDYIHRQLVKRYKMREATAESTPQGTPLRQEAIRESSNEDVDYLSTDNDYYEEEEEDSLSVAAAIANKVFSKSVPLLSSMSNYPRFAWPAIAPPDQENNTKNDTNSPLFPIRKEQYNSETELQLEKDQGASLVHTVSTHVKELAVPMDEQGLVEWIETANECYGEVSVDETQLFVSRLYSAYLETPWDRTHRNEYALERLKHNEFIHILFKKYSVPMKVTNVAKNARFKQVQHHLHNPNILYVEYDKACKDELKRKLGQRKIRAAKRNGKSNKKTKNIKSKPAASARTNNNAKQQHNFKQRRKPYRFKNGANSYGFSYYPCFCLQCTNPFLYSARK</sequence>
<name>A0A162Y6R4_MUCCL</name>
<feature type="compositionally biased region" description="Low complexity" evidence="1">
    <location>
        <begin position="1"/>
        <end position="17"/>
    </location>
</feature>
<feature type="compositionally biased region" description="Basic residues" evidence="1">
    <location>
        <begin position="347"/>
        <end position="363"/>
    </location>
</feature>
<dbReference type="VEuPathDB" id="FungiDB:MUCCIDRAFT_85566"/>
<comment type="caution">
    <text evidence="2">The sequence shown here is derived from an EMBL/GenBank/DDBJ whole genome shotgun (WGS) entry which is preliminary data.</text>
</comment>
<feature type="compositionally biased region" description="Low complexity" evidence="1">
    <location>
        <begin position="36"/>
        <end position="50"/>
    </location>
</feature>
<dbReference type="EMBL" id="AMYB01000013">
    <property type="protein sequence ID" value="OAC97646.1"/>
    <property type="molecule type" value="Genomic_DNA"/>
</dbReference>
<protein>
    <submittedName>
        <fullName evidence="2">Uncharacterized protein</fullName>
    </submittedName>
</protein>
<feature type="region of interest" description="Disordered" evidence="1">
    <location>
        <begin position="1"/>
        <end position="55"/>
    </location>
</feature>
<accession>A0A162Y6R4</accession>
<evidence type="ECO:0000256" key="1">
    <source>
        <dbReference type="SAM" id="MobiDB-lite"/>
    </source>
</evidence>
<evidence type="ECO:0000313" key="3">
    <source>
        <dbReference type="Proteomes" id="UP000077051"/>
    </source>
</evidence>
<gene>
    <name evidence="2" type="ORF">MUCCIDRAFT_85566</name>
</gene>
<keyword evidence="3" id="KW-1185">Reference proteome</keyword>
<dbReference type="AlphaFoldDB" id="A0A162Y6R4"/>
<dbReference type="Proteomes" id="UP000077051">
    <property type="component" value="Unassembled WGS sequence"/>
</dbReference>
<feature type="region of interest" description="Disordered" evidence="1">
    <location>
        <begin position="347"/>
        <end position="388"/>
    </location>
</feature>
<reference evidence="2 3" key="1">
    <citation type="submission" date="2015-06" db="EMBL/GenBank/DDBJ databases">
        <title>Expansion of signal transduction pathways in fungi by whole-genome duplication.</title>
        <authorList>
            <consortium name="DOE Joint Genome Institute"/>
            <person name="Corrochano L.M."/>
            <person name="Kuo A."/>
            <person name="Marcet-Houben M."/>
            <person name="Polaino S."/>
            <person name="Salamov A."/>
            <person name="Villalobos J.M."/>
            <person name="Alvarez M.I."/>
            <person name="Avalos J."/>
            <person name="Benito E.P."/>
            <person name="Benoit I."/>
            <person name="Burger G."/>
            <person name="Camino L.P."/>
            <person name="Canovas D."/>
            <person name="Cerda-Olmedo E."/>
            <person name="Cheng J.-F."/>
            <person name="Dominguez A."/>
            <person name="Elias M."/>
            <person name="Eslava A.P."/>
            <person name="Glaser F."/>
            <person name="Grimwood J."/>
            <person name="Gutierrez G."/>
            <person name="Heitman J."/>
            <person name="Henrissat B."/>
            <person name="Iturriaga E.A."/>
            <person name="Lang B.F."/>
            <person name="Lavin J.L."/>
            <person name="Lee S."/>
            <person name="Li W."/>
            <person name="Lindquist E."/>
            <person name="Lopez-Garcia S."/>
            <person name="Luque E.M."/>
            <person name="Marcos A.T."/>
            <person name="Martin J."/>
            <person name="Mccluskey K."/>
            <person name="Medina H.R."/>
            <person name="Miralles-Duran A."/>
            <person name="Miyazaki A."/>
            <person name="Munoz-Torres E."/>
            <person name="Oguiza J.A."/>
            <person name="Ohm R."/>
            <person name="Olmedo M."/>
            <person name="Orejas M."/>
            <person name="Ortiz-Castellanos L."/>
            <person name="Pisabarro A.G."/>
            <person name="Rodriguez-Romero J."/>
            <person name="Ruiz-Herrera J."/>
            <person name="Ruiz-Vazquez R."/>
            <person name="Sanz C."/>
            <person name="Schackwitz W."/>
            <person name="Schmutz J."/>
            <person name="Shahriari M."/>
            <person name="Shelest E."/>
            <person name="Silva-Franco F."/>
            <person name="Soanes D."/>
            <person name="Syed K."/>
            <person name="Tagua V.G."/>
            <person name="Talbot N.J."/>
            <person name="Thon M."/>
            <person name="De Vries R.P."/>
            <person name="Wiebenga A."/>
            <person name="Yadav J.S."/>
            <person name="Braun E.L."/>
            <person name="Baker S."/>
            <person name="Garre V."/>
            <person name="Horwitz B."/>
            <person name="Torres-Martinez S."/>
            <person name="Idnurm A."/>
            <person name="Herrera-Estrella A."/>
            <person name="Gabaldon T."/>
            <person name="Grigoriev I.V."/>
        </authorList>
    </citation>
    <scope>NUCLEOTIDE SEQUENCE [LARGE SCALE GENOMIC DNA]</scope>
    <source>
        <strain evidence="2 3">CBS 277.49</strain>
    </source>
</reference>
<feature type="compositionally biased region" description="Polar residues" evidence="1">
    <location>
        <begin position="370"/>
        <end position="379"/>
    </location>
</feature>
<proteinExistence type="predicted"/>
<feature type="region of interest" description="Disordered" evidence="1">
    <location>
        <begin position="100"/>
        <end position="126"/>
    </location>
</feature>
<dbReference type="OrthoDB" id="2285972at2759"/>